<feature type="non-terminal residue" evidence="2">
    <location>
        <position position="1"/>
    </location>
</feature>
<evidence type="ECO:0000313" key="2">
    <source>
        <dbReference type="EMBL" id="KKK71110.1"/>
    </source>
</evidence>
<accession>A0A0F8YBQ7</accession>
<dbReference type="Pfam" id="PF07484">
    <property type="entry name" value="Collar"/>
    <property type="match status" value="1"/>
</dbReference>
<dbReference type="EMBL" id="LAZR01057883">
    <property type="protein sequence ID" value="KKK71110.1"/>
    <property type="molecule type" value="Genomic_DNA"/>
</dbReference>
<dbReference type="AlphaFoldDB" id="A0A0F8YBQ7"/>
<comment type="caution">
    <text evidence="2">The sequence shown here is derived from an EMBL/GenBank/DDBJ whole genome shotgun (WGS) entry which is preliminary data.</text>
</comment>
<reference evidence="2" key="1">
    <citation type="journal article" date="2015" name="Nature">
        <title>Complex archaea that bridge the gap between prokaryotes and eukaryotes.</title>
        <authorList>
            <person name="Spang A."/>
            <person name="Saw J.H."/>
            <person name="Jorgensen S.L."/>
            <person name="Zaremba-Niedzwiedzka K."/>
            <person name="Martijn J."/>
            <person name="Lind A.E."/>
            <person name="van Eijk R."/>
            <person name="Schleper C."/>
            <person name="Guy L."/>
            <person name="Ettema T.J."/>
        </authorList>
    </citation>
    <scope>NUCLEOTIDE SEQUENCE</scope>
</reference>
<evidence type="ECO:0000259" key="1">
    <source>
        <dbReference type="Pfam" id="PF07484"/>
    </source>
</evidence>
<dbReference type="InterPro" id="IPR011083">
    <property type="entry name" value="Phage_tail_collar_dom"/>
</dbReference>
<protein>
    <recommendedName>
        <fullName evidence="1">Phage tail collar domain-containing protein</fullName>
    </recommendedName>
</protein>
<sequence length="202" mass="21971">VEMQCRNLVFPSYLSDKVFGALSLLLQPRMWQEDGTDTVETTIELMGEIWLSTFTECAMIGEVKQHTLQVLPPNWIPCDGGTYLRVDYPKLYAVISPNLIIDADTFATPLLHGRFPKSPRGAQQVGDIGGVRNVTLSVAEMPSHNHPDSTYSPNIDVEGAGVPDPFAVGLPTLPSLTGQRGGGQPHTNVPPYTVLNFALVAK</sequence>
<gene>
    <name evidence="2" type="ORF">LCGC14_2917250</name>
</gene>
<feature type="domain" description="Phage tail collar" evidence="1">
    <location>
        <begin position="65"/>
        <end position="116"/>
    </location>
</feature>
<proteinExistence type="predicted"/>
<organism evidence="2">
    <name type="scientific">marine sediment metagenome</name>
    <dbReference type="NCBI Taxonomy" id="412755"/>
    <lineage>
        <taxon>unclassified sequences</taxon>
        <taxon>metagenomes</taxon>
        <taxon>ecological metagenomes</taxon>
    </lineage>
</organism>
<dbReference type="Gene3D" id="3.90.1340.10">
    <property type="entry name" value="Phage tail collar domain"/>
    <property type="match status" value="1"/>
</dbReference>
<dbReference type="SUPFAM" id="SSF88874">
    <property type="entry name" value="Receptor-binding domain of short tail fibre protein gp12"/>
    <property type="match status" value="1"/>
</dbReference>
<name>A0A0F8YBQ7_9ZZZZ</name>
<dbReference type="InterPro" id="IPR037053">
    <property type="entry name" value="Phage_tail_collar_dom_sf"/>
</dbReference>